<sequence length="289" mass="33744">MFEQIIEEFQNGDIIYGLDAPRDAVCRAIRSMMRDNGIFIKILRHGRKRQDIIIQNQLTNSVVNVSKISHRLHAPGKFYSPDRQIRSRGEATADPKRAIQFKHFLRNHQKWNLENGISPHQIKSVHQAQYIHWGKTVEVDISRLKNARIRQLSPKNSNTNLDIAKEAWIRASKAGLEFQTKTRNKRVHFILDEIAFERVIEKRPGDITSAEIRWLYRNRGNPQVANNVVYWLGGVKVMPPWECEPISSIFSRYLPRSEYPGINQECQELSVCFNNLNDYVNQEDEITRL</sequence>
<accession>A0ABS6KZG2</accession>
<proteinExistence type="predicted"/>
<evidence type="ECO:0000313" key="2">
    <source>
        <dbReference type="Proteomes" id="UP000699865"/>
    </source>
</evidence>
<reference evidence="1 2" key="1">
    <citation type="submission" date="2021-03" db="EMBL/GenBank/DDBJ databases">
        <title>Five novel Rahnella species.</title>
        <authorList>
            <person name="Brady C."/>
            <person name="Asselin J."/>
            <person name="Beer S."/>
            <person name="Bruberg M.B."/>
            <person name="Crampton B."/>
            <person name="Venter S."/>
            <person name="Arnold D."/>
            <person name="Denman S."/>
        </authorList>
    </citation>
    <scope>NUCLEOTIDE SEQUENCE [LARGE SCALE GENOMIC DNA]</scope>
    <source>
        <strain evidence="1 2">L72c</strain>
    </source>
</reference>
<protein>
    <submittedName>
        <fullName evidence="1">Uncharacterized protein</fullName>
    </submittedName>
</protein>
<gene>
    <name evidence="1" type="ORF">J1786_08580</name>
</gene>
<dbReference type="EMBL" id="JAFMOU010000065">
    <property type="protein sequence ID" value="MBU9834866.1"/>
    <property type="molecule type" value="Genomic_DNA"/>
</dbReference>
<dbReference type="Proteomes" id="UP000699865">
    <property type="component" value="Unassembled WGS sequence"/>
</dbReference>
<comment type="caution">
    <text evidence="1">The sequence shown here is derived from an EMBL/GenBank/DDBJ whole genome shotgun (WGS) entry which is preliminary data.</text>
</comment>
<dbReference type="RefSeq" id="WP_217138154.1">
    <property type="nucleotide sequence ID" value="NZ_JAFMOU010000065.1"/>
</dbReference>
<evidence type="ECO:0000313" key="1">
    <source>
        <dbReference type="EMBL" id="MBU9834866.1"/>
    </source>
</evidence>
<organism evidence="1 2">
    <name type="scientific">Rahnella perminowiae</name>
    <dbReference type="NCBI Taxonomy" id="2816244"/>
    <lineage>
        <taxon>Bacteria</taxon>
        <taxon>Pseudomonadati</taxon>
        <taxon>Pseudomonadota</taxon>
        <taxon>Gammaproteobacteria</taxon>
        <taxon>Enterobacterales</taxon>
        <taxon>Yersiniaceae</taxon>
        <taxon>Rahnella</taxon>
    </lineage>
</organism>
<name>A0ABS6KZG2_9GAMM</name>
<keyword evidence="2" id="KW-1185">Reference proteome</keyword>